<dbReference type="Gene3D" id="3.50.50.60">
    <property type="entry name" value="FAD/NAD(P)-binding domain"/>
    <property type="match status" value="2"/>
</dbReference>
<organism evidence="8 9">
    <name type="scientific">Paenisporosarcina antarctica</name>
    <dbReference type="NCBI Taxonomy" id="417367"/>
    <lineage>
        <taxon>Bacteria</taxon>
        <taxon>Bacillati</taxon>
        <taxon>Bacillota</taxon>
        <taxon>Bacilli</taxon>
        <taxon>Bacillales</taxon>
        <taxon>Caryophanaceae</taxon>
        <taxon>Paenisporosarcina</taxon>
    </lineage>
</organism>
<evidence type="ECO:0000256" key="2">
    <source>
        <dbReference type="ARBA" id="ARBA00022630"/>
    </source>
</evidence>
<comment type="caution">
    <text evidence="6">Lacks conserved residue(s) required for the propagation of feature annotation.</text>
</comment>
<dbReference type="EMBL" id="CP038015">
    <property type="protein sequence ID" value="QBP42372.1"/>
    <property type="molecule type" value="Genomic_DNA"/>
</dbReference>
<dbReference type="EC" id="1.18.1.2" evidence="6"/>
<evidence type="ECO:0000256" key="6">
    <source>
        <dbReference type="HAMAP-Rule" id="MF_01685"/>
    </source>
</evidence>
<feature type="domain" description="FAD/NAD(P)-binding" evidence="7">
    <location>
        <begin position="4"/>
        <end position="292"/>
    </location>
</feature>
<dbReference type="OrthoDB" id="9806179at2"/>
<dbReference type="AlphaFoldDB" id="A0A4P7A0P8"/>
<evidence type="ECO:0000256" key="4">
    <source>
        <dbReference type="ARBA" id="ARBA00022857"/>
    </source>
</evidence>
<feature type="binding site" evidence="6">
    <location>
        <position position="46"/>
    </location>
    <ligand>
        <name>FAD</name>
        <dbReference type="ChEBI" id="CHEBI:57692"/>
    </ligand>
</feature>
<dbReference type="HAMAP" id="MF_01685">
    <property type="entry name" value="FENR2"/>
    <property type="match status" value="1"/>
</dbReference>
<dbReference type="PRINTS" id="PR00368">
    <property type="entry name" value="FADPNR"/>
</dbReference>
<evidence type="ECO:0000256" key="5">
    <source>
        <dbReference type="ARBA" id="ARBA00023002"/>
    </source>
</evidence>
<accession>A0A4P7A0P8</accession>
<dbReference type="InterPro" id="IPR036188">
    <property type="entry name" value="FAD/NAD-bd_sf"/>
</dbReference>
<dbReference type="SUPFAM" id="SSF51905">
    <property type="entry name" value="FAD/NAD(P)-binding domain"/>
    <property type="match status" value="1"/>
</dbReference>
<keyword evidence="4 6" id="KW-0521">NADP</keyword>
<feature type="binding site" evidence="6">
    <location>
        <position position="33"/>
    </location>
    <ligand>
        <name>FAD</name>
        <dbReference type="ChEBI" id="CHEBI:57692"/>
    </ligand>
</feature>
<dbReference type="GO" id="GO:0050660">
    <property type="term" value="F:flavin adenine dinucleotide binding"/>
    <property type="evidence" value="ECO:0007669"/>
    <property type="project" value="UniProtKB-UniRule"/>
</dbReference>
<dbReference type="Proteomes" id="UP000294292">
    <property type="component" value="Chromosome"/>
</dbReference>
<name>A0A4P7A0P8_9BACL</name>
<keyword evidence="5 6" id="KW-0560">Oxidoreductase</keyword>
<feature type="binding site" evidence="6">
    <location>
        <position position="86"/>
    </location>
    <ligand>
        <name>FAD</name>
        <dbReference type="ChEBI" id="CHEBI:57692"/>
    </ligand>
</feature>
<evidence type="ECO:0000256" key="1">
    <source>
        <dbReference type="ARBA" id="ARBA00011738"/>
    </source>
</evidence>
<comment type="cofactor">
    <cofactor evidence="6">
        <name>FAD</name>
        <dbReference type="ChEBI" id="CHEBI:57692"/>
    </cofactor>
    <text evidence="6">Binds 1 FAD per subunit.</text>
</comment>
<dbReference type="InterPro" id="IPR022890">
    <property type="entry name" value="Fd--NADP_Rdtase_type_2"/>
</dbReference>
<proteinExistence type="inferred from homology"/>
<comment type="catalytic activity">
    <reaction evidence="6">
        <text>2 reduced [2Fe-2S]-[ferredoxin] + NADP(+) + H(+) = 2 oxidized [2Fe-2S]-[ferredoxin] + NADPH</text>
        <dbReference type="Rhea" id="RHEA:20125"/>
        <dbReference type="Rhea" id="RHEA-COMP:10000"/>
        <dbReference type="Rhea" id="RHEA-COMP:10001"/>
        <dbReference type="ChEBI" id="CHEBI:15378"/>
        <dbReference type="ChEBI" id="CHEBI:33737"/>
        <dbReference type="ChEBI" id="CHEBI:33738"/>
        <dbReference type="ChEBI" id="CHEBI:57783"/>
        <dbReference type="ChEBI" id="CHEBI:58349"/>
        <dbReference type="EC" id="1.18.1.2"/>
    </reaction>
</comment>
<dbReference type="InterPro" id="IPR023753">
    <property type="entry name" value="FAD/NAD-binding_dom"/>
</dbReference>
<comment type="similarity">
    <text evidence="6">Belongs to the ferredoxin--NADP reductase type 2 family.</text>
</comment>
<evidence type="ECO:0000313" key="9">
    <source>
        <dbReference type="Proteomes" id="UP000294292"/>
    </source>
</evidence>
<evidence type="ECO:0000259" key="7">
    <source>
        <dbReference type="Pfam" id="PF07992"/>
    </source>
</evidence>
<dbReference type="GO" id="GO:0050661">
    <property type="term" value="F:NADP binding"/>
    <property type="evidence" value="ECO:0007669"/>
    <property type="project" value="UniProtKB-UniRule"/>
</dbReference>
<reference evidence="8 9" key="1">
    <citation type="submission" date="2019-03" db="EMBL/GenBank/DDBJ databases">
        <title>Complete genome sequence of Paenisporosarcina antarctica CGMCC 1.6503T.</title>
        <authorList>
            <person name="Rong J.-C."/>
            <person name="Chi N.-Y."/>
            <person name="Zhang Q.-F."/>
        </authorList>
    </citation>
    <scope>NUCLEOTIDE SEQUENCE [LARGE SCALE GENOMIC DNA]</scope>
    <source>
        <strain evidence="8 9">CGMCC 1.6503</strain>
    </source>
</reference>
<evidence type="ECO:0000256" key="3">
    <source>
        <dbReference type="ARBA" id="ARBA00022827"/>
    </source>
</evidence>
<keyword evidence="3 6" id="KW-0274">FAD</keyword>
<dbReference type="InterPro" id="IPR050097">
    <property type="entry name" value="Ferredoxin-NADP_redctase_2"/>
</dbReference>
<protein>
    <recommendedName>
        <fullName evidence="6">Ferredoxin--NADP reductase</fullName>
        <shortName evidence="6">FNR</shortName>
        <shortName evidence="6">Fd-NADP(+) reductase</shortName>
        <ecNumber evidence="6">1.18.1.2</ecNumber>
    </recommendedName>
</protein>
<dbReference type="GO" id="GO:0004324">
    <property type="term" value="F:ferredoxin-NADP+ reductase activity"/>
    <property type="evidence" value="ECO:0007669"/>
    <property type="project" value="UniProtKB-UniRule"/>
</dbReference>
<evidence type="ECO:0000313" key="8">
    <source>
        <dbReference type="EMBL" id="QBP42372.1"/>
    </source>
</evidence>
<keyword evidence="2 6" id="KW-0285">Flavoprotein</keyword>
<dbReference type="KEGG" id="panc:E2636_14950"/>
<dbReference type="RefSeq" id="WP_134210923.1">
    <property type="nucleotide sequence ID" value="NZ_CP038015.1"/>
</dbReference>
<dbReference type="PANTHER" id="PTHR48105">
    <property type="entry name" value="THIOREDOXIN REDUCTASE 1-RELATED-RELATED"/>
    <property type="match status" value="1"/>
</dbReference>
<comment type="subunit">
    <text evidence="1 6">Homodimer.</text>
</comment>
<feature type="binding site" evidence="6">
    <location>
        <position position="41"/>
    </location>
    <ligand>
        <name>FAD</name>
        <dbReference type="ChEBI" id="CHEBI:57692"/>
    </ligand>
</feature>
<sequence>MKIYDLTIVGAGPVGLFTAFYGGMRQMSVKIIESLPNVGGQLTALYPEKYIYDIAGFPKVRAKDLVDNLSEQLSIFSPTIITGESVEDMTRLEDGTWKLTTEAGSHLTKTVIFTTGNGAFEPKRLELKEATKYESTQLHYFVNDMGTFAGKDVVLFGGGDSAVDWALMLEPIANSVTLVHRRDSFRAHEHSIELLHQSSVIVKTPYVVDHFEPEGDTFTHIAVRKSDGEVELLKADHVIVNYGFRSHIGNMKNWGMDMERQAIQVNSQMETTLPGVYAVGDSNIYKGKVKLIACGFGEAPIAINAAKHFVDPETKNHVKHSTDLFSH</sequence>
<dbReference type="Pfam" id="PF07992">
    <property type="entry name" value="Pyr_redox_2"/>
    <property type="match status" value="1"/>
</dbReference>
<feature type="binding site" evidence="6">
    <location>
        <position position="281"/>
    </location>
    <ligand>
        <name>FAD</name>
        <dbReference type="ChEBI" id="CHEBI:57692"/>
    </ligand>
</feature>
<gene>
    <name evidence="8" type="ORF">E2636_14950</name>
</gene>
<dbReference type="PRINTS" id="PR00469">
    <property type="entry name" value="PNDRDTASEII"/>
</dbReference>
<feature type="binding site" evidence="6">
    <location>
        <position position="322"/>
    </location>
    <ligand>
        <name>FAD</name>
        <dbReference type="ChEBI" id="CHEBI:57692"/>
    </ligand>
</feature>
<feature type="binding site" evidence="6">
    <location>
        <position position="120"/>
    </location>
    <ligand>
        <name>FAD</name>
        <dbReference type="ChEBI" id="CHEBI:57692"/>
    </ligand>
</feature>
<keyword evidence="9" id="KW-1185">Reference proteome</keyword>